<dbReference type="EMBL" id="JADYXP020000025">
    <property type="protein sequence ID" value="KAL0100863.1"/>
    <property type="molecule type" value="Genomic_DNA"/>
</dbReference>
<dbReference type="AlphaFoldDB" id="A0AAW2EBT0"/>
<protein>
    <submittedName>
        <fullName evidence="1">Uncharacterized protein</fullName>
    </submittedName>
</protein>
<evidence type="ECO:0000313" key="1">
    <source>
        <dbReference type="EMBL" id="KAL0100863.1"/>
    </source>
</evidence>
<proteinExistence type="predicted"/>
<reference evidence="1 2" key="1">
    <citation type="submission" date="2023-03" db="EMBL/GenBank/DDBJ databases">
        <title>High recombination rates correlate with genetic variation in Cardiocondyla obscurior ants.</title>
        <authorList>
            <person name="Errbii M."/>
        </authorList>
    </citation>
    <scope>NUCLEOTIDE SEQUENCE [LARGE SCALE GENOMIC DNA]</scope>
    <source>
        <strain evidence="1">Alpha-2009</strain>
        <tissue evidence="1">Whole body</tissue>
    </source>
</reference>
<sequence>MRSASQNASASIRKIHWYLILWPRFIPKCSPPLNSRHITRSNYYTVGNIGIDLRDVQLQLQFKSVTLTHDPLTLFNGESKFMSPTCVLINRDNFFDCPRSQSRTLLVALTLRSTSLSLFIHNRSKSFIDLSQVYYARSP</sequence>
<name>A0AAW2EBT0_9HYME</name>
<organism evidence="1 2">
    <name type="scientific">Cardiocondyla obscurior</name>
    <dbReference type="NCBI Taxonomy" id="286306"/>
    <lineage>
        <taxon>Eukaryota</taxon>
        <taxon>Metazoa</taxon>
        <taxon>Ecdysozoa</taxon>
        <taxon>Arthropoda</taxon>
        <taxon>Hexapoda</taxon>
        <taxon>Insecta</taxon>
        <taxon>Pterygota</taxon>
        <taxon>Neoptera</taxon>
        <taxon>Endopterygota</taxon>
        <taxon>Hymenoptera</taxon>
        <taxon>Apocrita</taxon>
        <taxon>Aculeata</taxon>
        <taxon>Formicoidea</taxon>
        <taxon>Formicidae</taxon>
        <taxon>Myrmicinae</taxon>
        <taxon>Cardiocondyla</taxon>
    </lineage>
</organism>
<gene>
    <name evidence="1" type="ORF">PUN28_019327</name>
</gene>
<keyword evidence="2" id="KW-1185">Reference proteome</keyword>
<evidence type="ECO:0000313" key="2">
    <source>
        <dbReference type="Proteomes" id="UP001430953"/>
    </source>
</evidence>
<accession>A0AAW2EBT0</accession>
<comment type="caution">
    <text evidence="1">The sequence shown here is derived from an EMBL/GenBank/DDBJ whole genome shotgun (WGS) entry which is preliminary data.</text>
</comment>
<dbReference type="Proteomes" id="UP001430953">
    <property type="component" value="Unassembled WGS sequence"/>
</dbReference>